<name>A0A0F9IUT7_9ZZZZ</name>
<accession>A0A0F9IUT7</accession>
<evidence type="ECO:0000313" key="2">
    <source>
        <dbReference type="EMBL" id="KKL90842.1"/>
    </source>
</evidence>
<dbReference type="EMBL" id="LAZR01019900">
    <property type="protein sequence ID" value="KKL90842.1"/>
    <property type="molecule type" value="Genomic_DNA"/>
</dbReference>
<reference evidence="2" key="1">
    <citation type="journal article" date="2015" name="Nature">
        <title>Complex archaea that bridge the gap between prokaryotes and eukaryotes.</title>
        <authorList>
            <person name="Spang A."/>
            <person name="Saw J.H."/>
            <person name="Jorgensen S.L."/>
            <person name="Zaremba-Niedzwiedzka K."/>
            <person name="Martijn J."/>
            <person name="Lind A.E."/>
            <person name="van Eijk R."/>
            <person name="Schleper C."/>
            <person name="Guy L."/>
            <person name="Ettema T.J."/>
        </authorList>
    </citation>
    <scope>NUCLEOTIDE SEQUENCE</scope>
</reference>
<proteinExistence type="predicted"/>
<keyword evidence="1" id="KW-0472">Membrane</keyword>
<organism evidence="2">
    <name type="scientific">marine sediment metagenome</name>
    <dbReference type="NCBI Taxonomy" id="412755"/>
    <lineage>
        <taxon>unclassified sequences</taxon>
        <taxon>metagenomes</taxon>
        <taxon>ecological metagenomes</taxon>
    </lineage>
</organism>
<evidence type="ECO:0000256" key="1">
    <source>
        <dbReference type="SAM" id="Phobius"/>
    </source>
</evidence>
<feature type="transmembrane region" description="Helical" evidence="1">
    <location>
        <begin position="64"/>
        <end position="86"/>
    </location>
</feature>
<comment type="caution">
    <text evidence="2">The sequence shown here is derived from an EMBL/GenBank/DDBJ whole genome shotgun (WGS) entry which is preliminary data.</text>
</comment>
<dbReference type="AlphaFoldDB" id="A0A0F9IUT7"/>
<protein>
    <submittedName>
        <fullName evidence="2">Uncharacterized protein</fullName>
    </submittedName>
</protein>
<keyword evidence="1" id="KW-0812">Transmembrane</keyword>
<sequence length="134" mass="15390">MLGKVYKGSFLIENMNNKIILTIFMALFLMSFVQAEIFGTPEKSCPAQVVCDTSEEVSYEEPTYFLVIIVSLFSGALIAILFKRYGKNLFRKKKKKTILDLDNDEHTDQMFEEASKDVEGNKRGINQVGTKFRW</sequence>
<gene>
    <name evidence="2" type="ORF">LCGC14_1900630</name>
</gene>
<keyword evidence="1" id="KW-1133">Transmembrane helix</keyword>